<name>A0A1G2TGN1_9BACT</name>
<reference evidence="3 4" key="1">
    <citation type="journal article" date="2016" name="Nat. Commun.">
        <title>Thousands of microbial genomes shed light on interconnected biogeochemical processes in an aquifer system.</title>
        <authorList>
            <person name="Anantharaman K."/>
            <person name="Brown C.T."/>
            <person name="Hug L.A."/>
            <person name="Sharon I."/>
            <person name="Castelle C.J."/>
            <person name="Probst A.J."/>
            <person name="Thomas B.C."/>
            <person name="Singh A."/>
            <person name="Wilkins M.J."/>
            <person name="Karaoz U."/>
            <person name="Brodie E.L."/>
            <person name="Williams K.H."/>
            <person name="Hubbard S.S."/>
            <person name="Banfield J.F."/>
        </authorList>
    </citation>
    <scope>NUCLEOTIDE SEQUENCE [LARGE SCALE GENOMIC DNA]</scope>
</reference>
<keyword evidence="2" id="KW-0472">Membrane</keyword>
<keyword evidence="2" id="KW-0812">Transmembrane</keyword>
<dbReference type="AlphaFoldDB" id="A0A1G2TGN1"/>
<proteinExistence type="predicted"/>
<keyword evidence="2" id="KW-1133">Transmembrane helix</keyword>
<feature type="region of interest" description="Disordered" evidence="1">
    <location>
        <begin position="130"/>
        <end position="149"/>
    </location>
</feature>
<gene>
    <name evidence="3" type="ORF">A3D49_01035</name>
</gene>
<dbReference type="Proteomes" id="UP000177279">
    <property type="component" value="Unassembled WGS sequence"/>
</dbReference>
<feature type="transmembrane region" description="Helical" evidence="2">
    <location>
        <begin position="185"/>
        <end position="204"/>
    </location>
</feature>
<organism evidence="3 4">
    <name type="scientific">Candidatus Zambryskibacteria bacterium RIFCSPHIGHO2_02_FULL_43_37</name>
    <dbReference type="NCBI Taxonomy" id="1802749"/>
    <lineage>
        <taxon>Bacteria</taxon>
        <taxon>Candidatus Zambryskiibacteriota</taxon>
    </lineage>
</organism>
<comment type="caution">
    <text evidence="3">The sequence shown here is derived from an EMBL/GenBank/DDBJ whole genome shotgun (WGS) entry which is preliminary data.</text>
</comment>
<evidence type="ECO:0000313" key="3">
    <source>
        <dbReference type="EMBL" id="OHA96456.1"/>
    </source>
</evidence>
<sequence>MRENLRPWFYLACLVVWVCVGLGPSVLSFSAEQDKLDEKFYANVVVPSPQEIFDGAGRVHESIQKIETWDDYGKALSNVYLYEMYAQKYSRESPWRAEDPQILRNMQMRVDGLRRALGYEMQYLHTRTNKKDASAGVPPEGGFTPEKRMPESAPISRHYWLATWTSWIFAFLILLVRLDATGNSIALELATPWWLALATIFWPVGLFKYPNGDPARQLLRGLRFAAFALTAGMSLSPAVAMAQTKGGKDSKKKSSPWAFSIDARDIRVVGPEPKPDTVVKSMITSPSGWVAIGSLTKSKNAWATTDLFGHTAYNKNGVRIDAVAGITKNSAGATVVPVGTVGGVNKRRWQTVFPFAGYERRLDKPAHHVALVNQTLWKMGKWRVGAETFWKKVSGKPSAWYAGGIVARTIGKKFYGEVVVYRDQTGTWRHRGRLAFAHSW</sequence>
<evidence type="ECO:0000256" key="2">
    <source>
        <dbReference type="SAM" id="Phobius"/>
    </source>
</evidence>
<accession>A0A1G2TGN1</accession>
<feature type="transmembrane region" description="Helical" evidence="2">
    <location>
        <begin position="224"/>
        <end position="242"/>
    </location>
</feature>
<evidence type="ECO:0000313" key="4">
    <source>
        <dbReference type="Proteomes" id="UP000177279"/>
    </source>
</evidence>
<evidence type="ECO:0000256" key="1">
    <source>
        <dbReference type="SAM" id="MobiDB-lite"/>
    </source>
</evidence>
<dbReference type="EMBL" id="MHVS01000005">
    <property type="protein sequence ID" value="OHA96456.1"/>
    <property type="molecule type" value="Genomic_DNA"/>
</dbReference>
<protein>
    <submittedName>
        <fullName evidence="3">Uncharacterized protein</fullName>
    </submittedName>
</protein>
<feature type="transmembrane region" description="Helical" evidence="2">
    <location>
        <begin position="159"/>
        <end position="178"/>
    </location>
</feature>